<dbReference type="PROSITE" id="PS51257">
    <property type="entry name" value="PROKAR_LIPOPROTEIN"/>
    <property type="match status" value="1"/>
</dbReference>
<sequence>MKHALLLPLAAIATAGLLAACGGNDDSVMSPDAAPPPEQTTPADAYPETGTYPEPTMAPPVDDTMTPPPTDDTLPPETPPPADQPPELEDQGTDPTQG</sequence>
<evidence type="ECO:0000256" key="1">
    <source>
        <dbReference type="SAM" id="MobiDB-lite"/>
    </source>
</evidence>
<feature type="compositionally biased region" description="Pro residues" evidence="1">
    <location>
        <begin position="66"/>
        <end position="84"/>
    </location>
</feature>
<feature type="chain" id="PRO_5047241363" evidence="2">
    <location>
        <begin position="20"/>
        <end position="98"/>
    </location>
</feature>
<dbReference type="Proteomes" id="UP001501727">
    <property type="component" value="Unassembled WGS sequence"/>
</dbReference>
<gene>
    <name evidence="3" type="ORF">GCM10022229_01240</name>
</gene>
<protein>
    <submittedName>
        <fullName evidence="3">Uncharacterized protein</fullName>
    </submittedName>
</protein>
<accession>A0ABP7M5N3</accession>
<comment type="caution">
    <text evidence="3">The sequence shown here is derived from an EMBL/GenBank/DDBJ whole genome shotgun (WGS) entry which is preliminary data.</text>
</comment>
<organism evidence="3 4">
    <name type="scientific">Luteimonas lutimaris</name>
    <dbReference type="NCBI Taxonomy" id="698645"/>
    <lineage>
        <taxon>Bacteria</taxon>
        <taxon>Pseudomonadati</taxon>
        <taxon>Pseudomonadota</taxon>
        <taxon>Gammaproteobacteria</taxon>
        <taxon>Lysobacterales</taxon>
        <taxon>Lysobacteraceae</taxon>
        <taxon>Luteimonas</taxon>
    </lineage>
</organism>
<proteinExistence type="predicted"/>
<keyword evidence="2" id="KW-0732">Signal</keyword>
<dbReference type="EMBL" id="BAAAZU010000001">
    <property type="protein sequence ID" value="GAA3912369.1"/>
    <property type="molecule type" value="Genomic_DNA"/>
</dbReference>
<feature type="signal peptide" evidence="2">
    <location>
        <begin position="1"/>
        <end position="19"/>
    </location>
</feature>
<evidence type="ECO:0000313" key="4">
    <source>
        <dbReference type="Proteomes" id="UP001501727"/>
    </source>
</evidence>
<evidence type="ECO:0000313" key="3">
    <source>
        <dbReference type="EMBL" id="GAA3912369.1"/>
    </source>
</evidence>
<reference evidence="4" key="1">
    <citation type="journal article" date="2019" name="Int. J. Syst. Evol. Microbiol.">
        <title>The Global Catalogue of Microorganisms (GCM) 10K type strain sequencing project: providing services to taxonomists for standard genome sequencing and annotation.</title>
        <authorList>
            <consortium name="The Broad Institute Genomics Platform"/>
            <consortium name="The Broad Institute Genome Sequencing Center for Infectious Disease"/>
            <person name="Wu L."/>
            <person name="Ma J."/>
        </authorList>
    </citation>
    <scope>NUCLEOTIDE SEQUENCE [LARGE SCALE GENOMIC DNA]</scope>
    <source>
        <strain evidence="4">JCM 16916</strain>
    </source>
</reference>
<keyword evidence="4" id="KW-1185">Reference proteome</keyword>
<feature type="region of interest" description="Disordered" evidence="1">
    <location>
        <begin position="21"/>
        <end position="98"/>
    </location>
</feature>
<dbReference type="RefSeq" id="WP_344757980.1">
    <property type="nucleotide sequence ID" value="NZ_BAAAZU010000001.1"/>
</dbReference>
<name>A0ABP7M5N3_9GAMM</name>
<evidence type="ECO:0000256" key="2">
    <source>
        <dbReference type="SAM" id="SignalP"/>
    </source>
</evidence>